<organism evidence="1">
    <name type="scientific">termite gut metagenome</name>
    <dbReference type="NCBI Taxonomy" id="433724"/>
    <lineage>
        <taxon>unclassified sequences</taxon>
        <taxon>metagenomes</taxon>
        <taxon>organismal metagenomes</taxon>
    </lineage>
</organism>
<proteinExistence type="predicted"/>
<gene>
    <name evidence="1" type="ORF">EZS27_023605</name>
</gene>
<dbReference type="EMBL" id="SNRY01001998">
    <property type="protein sequence ID" value="KAA6327409.1"/>
    <property type="molecule type" value="Genomic_DNA"/>
</dbReference>
<evidence type="ECO:0000313" key="1">
    <source>
        <dbReference type="EMBL" id="KAA6327409.1"/>
    </source>
</evidence>
<comment type="caution">
    <text evidence="1">The sequence shown here is derived from an EMBL/GenBank/DDBJ whole genome shotgun (WGS) entry which is preliminary data.</text>
</comment>
<accession>A0A5J4R119</accession>
<protein>
    <submittedName>
        <fullName evidence="1">Uncharacterized protein</fullName>
    </submittedName>
</protein>
<sequence>MGLSARCVSNAVRMVRELSCLFKAQFELAFLSPFRKNDVTFWKNGVDFWRNDVDFWENDVDFGEKVRHFWEK</sequence>
<reference evidence="1" key="1">
    <citation type="submission" date="2019-03" db="EMBL/GenBank/DDBJ databases">
        <title>Single cell metagenomics reveals metabolic interactions within the superorganism composed of flagellate Streblomastix strix and complex community of Bacteroidetes bacteria on its surface.</title>
        <authorList>
            <person name="Treitli S.C."/>
            <person name="Kolisko M."/>
            <person name="Husnik F."/>
            <person name="Keeling P."/>
            <person name="Hampl V."/>
        </authorList>
    </citation>
    <scope>NUCLEOTIDE SEQUENCE</scope>
    <source>
        <strain evidence="1">STM</strain>
    </source>
</reference>
<name>A0A5J4R119_9ZZZZ</name>
<dbReference type="AlphaFoldDB" id="A0A5J4R119"/>